<dbReference type="GO" id="GO:0016987">
    <property type="term" value="F:sigma factor activity"/>
    <property type="evidence" value="ECO:0007669"/>
    <property type="project" value="UniProtKB-KW"/>
</dbReference>
<dbReference type="InterPro" id="IPR014284">
    <property type="entry name" value="RNA_pol_sigma-70_dom"/>
</dbReference>
<reference evidence="5 6" key="1">
    <citation type="submission" date="2019-02" db="EMBL/GenBank/DDBJ databases">
        <title>Deep-cultivation of Planctomycetes and their phenomic and genomic characterization uncovers novel biology.</title>
        <authorList>
            <person name="Wiegand S."/>
            <person name="Jogler M."/>
            <person name="Boedeker C."/>
            <person name="Pinto D."/>
            <person name="Vollmers J."/>
            <person name="Rivas-Marin E."/>
            <person name="Kohn T."/>
            <person name="Peeters S.H."/>
            <person name="Heuer A."/>
            <person name="Rast P."/>
            <person name="Oberbeckmann S."/>
            <person name="Bunk B."/>
            <person name="Jeske O."/>
            <person name="Meyerdierks A."/>
            <person name="Storesund J.E."/>
            <person name="Kallscheuer N."/>
            <person name="Luecker S."/>
            <person name="Lage O.M."/>
            <person name="Pohl T."/>
            <person name="Merkel B.J."/>
            <person name="Hornburger P."/>
            <person name="Mueller R.-W."/>
            <person name="Bruemmer F."/>
            <person name="Labrenz M."/>
            <person name="Spormann A.M."/>
            <person name="Op Den Camp H."/>
            <person name="Overmann J."/>
            <person name="Amann R."/>
            <person name="Jetten M.S.M."/>
            <person name="Mascher T."/>
            <person name="Medema M.H."/>
            <person name="Devos D.P."/>
            <person name="Kaster A.-K."/>
            <person name="Ovreas L."/>
            <person name="Rohde M."/>
            <person name="Galperin M.Y."/>
            <person name="Jogler C."/>
        </authorList>
    </citation>
    <scope>NUCLEOTIDE SEQUENCE [LARGE SCALE GENOMIC DNA]</scope>
    <source>
        <strain evidence="5 6">Mal64</strain>
    </source>
</reference>
<dbReference type="Proteomes" id="UP000315440">
    <property type="component" value="Unassembled WGS sequence"/>
</dbReference>
<keyword evidence="6" id="KW-1185">Reference proteome</keyword>
<dbReference type="EMBL" id="SJPQ01000001">
    <property type="protein sequence ID" value="TWT90267.1"/>
    <property type="molecule type" value="Genomic_DNA"/>
</dbReference>
<keyword evidence="2" id="KW-0731">Sigma factor</keyword>
<dbReference type="NCBIfam" id="TIGR02989">
    <property type="entry name" value="Sig-70_gvs1"/>
    <property type="match status" value="1"/>
</dbReference>
<dbReference type="InterPro" id="IPR014331">
    <property type="entry name" value="RNA_pol_sigma70_ECF_RHOBA"/>
</dbReference>
<organism evidence="5 6">
    <name type="scientific">Pseudobythopirellula maris</name>
    <dbReference type="NCBI Taxonomy" id="2527991"/>
    <lineage>
        <taxon>Bacteria</taxon>
        <taxon>Pseudomonadati</taxon>
        <taxon>Planctomycetota</taxon>
        <taxon>Planctomycetia</taxon>
        <taxon>Pirellulales</taxon>
        <taxon>Lacipirellulaceae</taxon>
        <taxon>Pseudobythopirellula</taxon>
    </lineage>
</organism>
<evidence type="ECO:0000313" key="5">
    <source>
        <dbReference type="EMBL" id="TWT90267.1"/>
    </source>
</evidence>
<dbReference type="RefSeq" id="WP_146396970.1">
    <property type="nucleotide sequence ID" value="NZ_SJPQ01000001.1"/>
</dbReference>
<protein>
    <submittedName>
        <fullName evidence="5">RNA polymerase sigma factor</fullName>
    </submittedName>
</protein>
<dbReference type="GO" id="GO:0006352">
    <property type="term" value="P:DNA-templated transcription initiation"/>
    <property type="evidence" value="ECO:0007669"/>
    <property type="project" value="InterPro"/>
</dbReference>
<sequence length="183" mass="20883">MAIDKPNSSDADDRQLFVELLNENHSRLFGFIYTHVLNLADAEDLFQQVAMVLWTKFDQFERGTEFGSWAMRVADFTIKNFMRGRRRSKVYFSDEVVQRIVDHQTVAPEGQVAQRADALRGCLKKLQATDFKLLEKCYGAESRIKDIARAEGRTAGALYTALSRIRRVLLACIERTLKAEASS</sequence>
<dbReference type="Gene3D" id="1.10.1740.10">
    <property type="match status" value="1"/>
</dbReference>
<dbReference type="InterPro" id="IPR013325">
    <property type="entry name" value="RNA_pol_sigma_r2"/>
</dbReference>
<proteinExistence type="predicted"/>
<feature type="domain" description="RNA polymerase sigma-70 region 2" evidence="4">
    <location>
        <begin position="21"/>
        <end position="87"/>
    </location>
</feature>
<evidence type="ECO:0000256" key="1">
    <source>
        <dbReference type="ARBA" id="ARBA00023015"/>
    </source>
</evidence>
<dbReference type="InterPro" id="IPR039425">
    <property type="entry name" value="RNA_pol_sigma-70-like"/>
</dbReference>
<dbReference type="InterPro" id="IPR007627">
    <property type="entry name" value="RNA_pol_sigma70_r2"/>
</dbReference>
<evidence type="ECO:0000259" key="4">
    <source>
        <dbReference type="Pfam" id="PF04542"/>
    </source>
</evidence>
<evidence type="ECO:0000256" key="3">
    <source>
        <dbReference type="ARBA" id="ARBA00023163"/>
    </source>
</evidence>
<dbReference type="AlphaFoldDB" id="A0A5C5ZT95"/>
<accession>A0A5C5ZT95</accession>
<dbReference type="SUPFAM" id="SSF88946">
    <property type="entry name" value="Sigma2 domain of RNA polymerase sigma factors"/>
    <property type="match status" value="1"/>
</dbReference>
<name>A0A5C5ZT95_9BACT</name>
<evidence type="ECO:0000313" key="6">
    <source>
        <dbReference type="Proteomes" id="UP000315440"/>
    </source>
</evidence>
<evidence type="ECO:0000256" key="2">
    <source>
        <dbReference type="ARBA" id="ARBA00023082"/>
    </source>
</evidence>
<keyword evidence="1" id="KW-0805">Transcription regulation</keyword>
<dbReference type="NCBIfam" id="TIGR02937">
    <property type="entry name" value="sigma70-ECF"/>
    <property type="match status" value="1"/>
</dbReference>
<comment type="caution">
    <text evidence="5">The sequence shown here is derived from an EMBL/GenBank/DDBJ whole genome shotgun (WGS) entry which is preliminary data.</text>
</comment>
<dbReference type="PANTHER" id="PTHR43133">
    <property type="entry name" value="RNA POLYMERASE ECF-TYPE SIGMA FACTO"/>
    <property type="match status" value="1"/>
</dbReference>
<gene>
    <name evidence="5" type="ORF">Mal64_06520</name>
</gene>
<keyword evidence="3" id="KW-0804">Transcription</keyword>
<dbReference type="Pfam" id="PF04542">
    <property type="entry name" value="Sigma70_r2"/>
    <property type="match status" value="1"/>
</dbReference>
<dbReference type="PANTHER" id="PTHR43133:SF51">
    <property type="entry name" value="RNA POLYMERASE SIGMA FACTOR"/>
    <property type="match status" value="1"/>
</dbReference>
<dbReference type="OrthoDB" id="6383365at2"/>